<evidence type="ECO:0000256" key="4">
    <source>
        <dbReference type="SAM" id="MobiDB-lite"/>
    </source>
</evidence>
<evidence type="ECO:0000259" key="5">
    <source>
        <dbReference type="PROSITE" id="PS52019"/>
    </source>
</evidence>
<dbReference type="PANTHER" id="PTHR43775">
    <property type="entry name" value="FATTY ACID SYNTHASE"/>
    <property type="match status" value="1"/>
</dbReference>
<keyword evidence="7" id="KW-1185">Reference proteome</keyword>
<feature type="region of interest" description="C-terminal hotdog fold" evidence="3">
    <location>
        <begin position="249"/>
        <end position="290"/>
    </location>
</feature>
<dbReference type="Gene3D" id="3.10.129.110">
    <property type="entry name" value="Polyketide synthase dehydratase"/>
    <property type="match status" value="1"/>
</dbReference>
<evidence type="ECO:0000256" key="1">
    <source>
        <dbReference type="ARBA" id="ARBA00022450"/>
    </source>
</evidence>
<dbReference type="PANTHER" id="PTHR43775:SF13">
    <property type="entry name" value="POLYKETIDE SYNTHASE 1"/>
    <property type="match status" value="1"/>
</dbReference>
<dbReference type="InterPro" id="IPR042104">
    <property type="entry name" value="PKS_dehydratase_sf"/>
</dbReference>
<dbReference type="GO" id="GO:0044550">
    <property type="term" value="P:secondary metabolite biosynthetic process"/>
    <property type="evidence" value="ECO:0007669"/>
    <property type="project" value="TreeGrafter"/>
</dbReference>
<keyword evidence="2" id="KW-0597">Phosphoprotein</keyword>
<organism evidence="6 7">
    <name type="scientific">Diplogelasinospora grovesii</name>
    <dbReference type="NCBI Taxonomy" id="303347"/>
    <lineage>
        <taxon>Eukaryota</taxon>
        <taxon>Fungi</taxon>
        <taxon>Dikarya</taxon>
        <taxon>Ascomycota</taxon>
        <taxon>Pezizomycotina</taxon>
        <taxon>Sordariomycetes</taxon>
        <taxon>Sordariomycetidae</taxon>
        <taxon>Sordariales</taxon>
        <taxon>Diplogelasinosporaceae</taxon>
        <taxon>Diplogelasinospora</taxon>
    </lineage>
</organism>
<proteinExistence type="predicted"/>
<evidence type="ECO:0000313" key="7">
    <source>
        <dbReference type="Proteomes" id="UP001303473"/>
    </source>
</evidence>
<comment type="caution">
    <text evidence="6">The sequence shown here is derived from an EMBL/GenBank/DDBJ whole genome shotgun (WGS) entry which is preliminary data.</text>
</comment>
<feature type="domain" description="PKS/mFAS DH" evidence="5">
    <location>
        <begin position="65"/>
        <end position="290"/>
    </location>
</feature>
<protein>
    <recommendedName>
        <fullName evidence="5">PKS/mFAS DH domain-containing protein</fullName>
    </recommendedName>
</protein>
<keyword evidence="1" id="KW-0596">Phosphopantetheine</keyword>
<sequence>MQRISRGTLIEVERAASLVAGRVDISDGTETCGAVSRDNINHNREEQEKTDLIPGIYWYPWTRQKYWYESRISQQHRLKPFARHDLLGTLADWSSDLEPTWRNSRILFPVAGFMSMAIEAANQRASLKGIEASRLEVNNFTVTECLFLEDGFEFEVLLTLRSSNLSGEKADEFHNSSQESGRGWIEHCTGVVKAETPTVTRRRSASTFFADTSLSDTASSSNTSNGEIEADAPATLDNKARKSGAGKLQRPIAGSGESIYKYLGTLGVTYPRSFQSLIELTANETEVAAR</sequence>
<dbReference type="Proteomes" id="UP001303473">
    <property type="component" value="Unassembled WGS sequence"/>
</dbReference>
<feature type="region of interest" description="Disordered" evidence="4">
    <location>
        <begin position="214"/>
        <end position="234"/>
    </location>
</feature>
<feature type="region of interest" description="N-terminal hotdog fold" evidence="3">
    <location>
        <begin position="65"/>
        <end position="199"/>
    </location>
</feature>
<gene>
    <name evidence="6" type="ORF">QBC46DRAFT_338122</name>
</gene>
<accession>A0AAN6NDK6</accession>
<dbReference type="InterPro" id="IPR049900">
    <property type="entry name" value="PKS_mFAS_DH"/>
</dbReference>
<dbReference type="SMART" id="SM00826">
    <property type="entry name" value="PKS_DH"/>
    <property type="match status" value="1"/>
</dbReference>
<evidence type="ECO:0000256" key="2">
    <source>
        <dbReference type="ARBA" id="ARBA00022553"/>
    </source>
</evidence>
<reference evidence="7" key="1">
    <citation type="journal article" date="2023" name="Mol. Phylogenet. Evol.">
        <title>Genome-scale phylogeny and comparative genomics of the fungal order Sordariales.</title>
        <authorList>
            <person name="Hensen N."/>
            <person name="Bonometti L."/>
            <person name="Westerberg I."/>
            <person name="Brannstrom I.O."/>
            <person name="Guillou S."/>
            <person name="Cros-Aarteil S."/>
            <person name="Calhoun S."/>
            <person name="Haridas S."/>
            <person name="Kuo A."/>
            <person name="Mondo S."/>
            <person name="Pangilinan J."/>
            <person name="Riley R."/>
            <person name="LaButti K."/>
            <person name="Andreopoulos B."/>
            <person name="Lipzen A."/>
            <person name="Chen C."/>
            <person name="Yan M."/>
            <person name="Daum C."/>
            <person name="Ng V."/>
            <person name="Clum A."/>
            <person name="Steindorff A."/>
            <person name="Ohm R.A."/>
            <person name="Martin F."/>
            <person name="Silar P."/>
            <person name="Natvig D.O."/>
            <person name="Lalanne C."/>
            <person name="Gautier V."/>
            <person name="Ament-Velasquez S.L."/>
            <person name="Kruys A."/>
            <person name="Hutchinson M.I."/>
            <person name="Powell A.J."/>
            <person name="Barry K."/>
            <person name="Miller A.N."/>
            <person name="Grigoriev I.V."/>
            <person name="Debuchy R."/>
            <person name="Gladieux P."/>
            <person name="Hiltunen Thoren M."/>
            <person name="Johannesson H."/>
        </authorList>
    </citation>
    <scope>NUCLEOTIDE SEQUENCE [LARGE SCALE GENOMIC DNA]</scope>
    <source>
        <strain evidence="7">CBS 340.73</strain>
    </source>
</reference>
<name>A0AAN6NDK6_9PEZI</name>
<dbReference type="EMBL" id="MU853763">
    <property type="protein sequence ID" value="KAK3943779.1"/>
    <property type="molecule type" value="Genomic_DNA"/>
</dbReference>
<dbReference type="GO" id="GO:0006633">
    <property type="term" value="P:fatty acid biosynthetic process"/>
    <property type="evidence" value="ECO:0007669"/>
    <property type="project" value="TreeGrafter"/>
</dbReference>
<comment type="caution">
    <text evidence="3">Lacks conserved residue(s) required for the propagation of feature annotation.</text>
</comment>
<dbReference type="AlphaFoldDB" id="A0AAN6NDK6"/>
<evidence type="ECO:0000313" key="6">
    <source>
        <dbReference type="EMBL" id="KAK3943779.1"/>
    </source>
</evidence>
<dbReference type="InterPro" id="IPR050091">
    <property type="entry name" value="PKS_NRPS_Biosynth_Enz"/>
</dbReference>
<evidence type="ECO:0000256" key="3">
    <source>
        <dbReference type="PROSITE-ProRule" id="PRU01363"/>
    </source>
</evidence>
<dbReference type="GO" id="GO:0004312">
    <property type="term" value="F:fatty acid synthase activity"/>
    <property type="evidence" value="ECO:0007669"/>
    <property type="project" value="TreeGrafter"/>
</dbReference>
<dbReference type="PROSITE" id="PS52019">
    <property type="entry name" value="PKS_MFAS_DH"/>
    <property type="match status" value="1"/>
</dbReference>
<feature type="compositionally biased region" description="Low complexity" evidence="4">
    <location>
        <begin position="214"/>
        <end position="225"/>
    </location>
</feature>
<dbReference type="InterPro" id="IPR020807">
    <property type="entry name" value="PKS_DH"/>
</dbReference>